<dbReference type="InParanoid" id="A0A1E7F5U4"/>
<dbReference type="PANTHER" id="PTHR13194">
    <property type="entry name" value="COMPLEX I INTERMEDIATE-ASSOCIATED PROTEIN 30"/>
    <property type="match status" value="1"/>
</dbReference>
<feature type="domain" description="NADH:ubiquinone oxidoreductase intermediate-associated protein 30" evidence="5">
    <location>
        <begin position="65"/>
        <end position="251"/>
    </location>
</feature>
<dbReference type="AlphaFoldDB" id="A0A1E7F5U4"/>
<organism evidence="6 7">
    <name type="scientific">Fragilariopsis cylindrus CCMP1102</name>
    <dbReference type="NCBI Taxonomy" id="635003"/>
    <lineage>
        <taxon>Eukaryota</taxon>
        <taxon>Sar</taxon>
        <taxon>Stramenopiles</taxon>
        <taxon>Ochrophyta</taxon>
        <taxon>Bacillariophyta</taxon>
        <taxon>Bacillariophyceae</taxon>
        <taxon>Bacillariophycidae</taxon>
        <taxon>Bacillariales</taxon>
        <taxon>Bacillariaceae</taxon>
        <taxon>Fragilariopsis</taxon>
    </lineage>
</organism>
<reference evidence="6 7" key="1">
    <citation type="submission" date="2016-09" db="EMBL/GenBank/DDBJ databases">
        <title>Extensive genetic diversity and differential bi-allelic expression allows diatom success in the polar Southern Ocean.</title>
        <authorList>
            <consortium name="DOE Joint Genome Institute"/>
            <person name="Mock T."/>
            <person name="Otillar R.P."/>
            <person name="Strauss J."/>
            <person name="Dupont C."/>
            <person name="Frickenhaus S."/>
            <person name="Maumus F."/>
            <person name="Mcmullan M."/>
            <person name="Sanges R."/>
            <person name="Schmutz J."/>
            <person name="Toseland A."/>
            <person name="Valas R."/>
            <person name="Veluchamy A."/>
            <person name="Ward B.J."/>
            <person name="Allen A."/>
            <person name="Barry K."/>
            <person name="Falciatore A."/>
            <person name="Ferrante M."/>
            <person name="Fortunato A.E."/>
            <person name="Gloeckner G."/>
            <person name="Gruber A."/>
            <person name="Hipkin R."/>
            <person name="Janech M."/>
            <person name="Kroth P."/>
            <person name="Leese F."/>
            <person name="Lindquist E."/>
            <person name="Lyon B.R."/>
            <person name="Martin J."/>
            <person name="Mayer C."/>
            <person name="Parker M."/>
            <person name="Quesneville H."/>
            <person name="Raymond J."/>
            <person name="Uhlig C."/>
            <person name="Valentin K.U."/>
            <person name="Worden A.Z."/>
            <person name="Armbrust E.V."/>
            <person name="Bowler C."/>
            <person name="Green B."/>
            <person name="Moulton V."/>
            <person name="Van Oosterhout C."/>
            <person name="Grigoriev I."/>
        </authorList>
    </citation>
    <scope>NUCLEOTIDE SEQUENCE [LARGE SCALE GENOMIC DNA]</scope>
    <source>
        <strain evidence="6 7">CCMP1102</strain>
    </source>
</reference>
<dbReference type="PANTHER" id="PTHR13194:SF18">
    <property type="entry name" value="COMPLEX I INTERMEDIATE-ASSOCIATED PROTEIN 30, MITOCHONDRIAL"/>
    <property type="match status" value="1"/>
</dbReference>
<dbReference type="Pfam" id="PF08547">
    <property type="entry name" value="CIA30"/>
    <property type="match status" value="1"/>
</dbReference>
<keyword evidence="3" id="KW-0496">Mitochondrion</keyword>
<comment type="similarity">
    <text evidence="2">Belongs to the CIA30 family.</text>
</comment>
<evidence type="ECO:0000256" key="2">
    <source>
        <dbReference type="ARBA" id="ARBA00007884"/>
    </source>
</evidence>
<dbReference type="GO" id="GO:0005739">
    <property type="term" value="C:mitochondrion"/>
    <property type="evidence" value="ECO:0007669"/>
    <property type="project" value="UniProtKB-SubCell"/>
</dbReference>
<dbReference type="Proteomes" id="UP000095751">
    <property type="component" value="Unassembled WGS sequence"/>
</dbReference>
<evidence type="ECO:0000256" key="3">
    <source>
        <dbReference type="ARBA" id="ARBA00023128"/>
    </source>
</evidence>
<dbReference type="SUPFAM" id="SSF49785">
    <property type="entry name" value="Galactose-binding domain-like"/>
    <property type="match status" value="1"/>
</dbReference>
<evidence type="ECO:0000313" key="6">
    <source>
        <dbReference type="EMBL" id="OEU13233.1"/>
    </source>
</evidence>
<accession>A0A1E7F5U4</accession>
<name>A0A1E7F5U4_9STRA</name>
<dbReference type="InterPro" id="IPR039131">
    <property type="entry name" value="NDUFAF1"/>
</dbReference>
<sequence length="270" mass="30851">MSWRKIFTPEKGNQMKRWTRFHLTMSKKRWFELDREKNGPITLFDFSTVEDAVDAALGNINSRERNIWRTTDDSLIGGYSKARTQMVRTNENDNDDNDKDDFVPFVRWKGTLDTRVSKDSKKNKVRRSGFCTILSPEFPMGGVDLGGRYNGLEIMCRSDGRPYSFNLKVESFIHDDLFQCFINIPATTTTTTTTKGEGGGKFDKVVLLFQHFIVTAGGRLRARQRYLDNSIKIQSMGVTLMDGTDGDFEFDLSRIRAVNYDETGVIGKAD</sequence>
<keyword evidence="4" id="KW-0143">Chaperone</keyword>
<gene>
    <name evidence="6" type="ORF">FRACYDRAFT_188593</name>
</gene>
<dbReference type="InterPro" id="IPR013857">
    <property type="entry name" value="NADH-UbQ_OxRdtase-assoc_prot30"/>
</dbReference>
<keyword evidence="7" id="KW-1185">Reference proteome</keyword>
<comment type="subcellular location">
    <subcellularLocation>
        <location evidence="1">Mitochondrion</location>
    </subcellularLocation>
</comment>
<proteinExistence type="inferred from homology"/>
<dbReference type="InterPro" id="IPR008979">
    <property type="entry name" value="Galactose-bd-like_sf"/>
</dbReference>
<protein>
    <submittedName>
        <fullName evidence="6">CIA30-domain-containing protein</fullName>
    </submittedName>
</protein>
<evidence type="ECO:0000256" key="4">
    <source>
        <dbReference type="ARBA" id="ARBA00023186"/>
    </source>
</evidence>
<dbReference type="KEGG" id="fcy:FRACYDRAFT_188593"/>
<dbReference type="EMBL" id="KV784361">
    <property type="protein sequence ID" value="OEU13233.1"/>
    <property type="molecule type" value="Genomic_DNA"/>
</dbReference>
<dbReference type="GO" id="GO:0006120">
    <property type="term" value="P:mitochondrial electron transport, NADH to ubiquinone"/>
    <property type="evidence" value="ECO:0007669"/>
    <property type="project" value="TreeGrafter"/>
</dbReference>
<evidence type="ECO:0000259" key="5">
    <source>
        <dbReference type="Pfam" id="PF08547"/>
    </source>
</evidence>
<dbReference type="OrthoDB" id="42561at2759"/>
<dbReference type="GO" id="GO:0051082">
    <property type="term" value="F:unfolded protein binding"/>
    <property type="evidence" value="ECO:0007669"/>
    <property type="project" value="TreeGrafter"/>
</dbReference>
<evidence type="ECO:0000313" key="7">
    <source>
        <dbReference type="Proteomes" id="UP000095751"/>
    </source>
</evidence>
<evidence type="ECO:0000256" key="1">
    <source>
        <dbReference type="ARBA" id="ARBA00004173"/>
    </source>
</evidence>
<dbReference type="GO" id="GO:0032981">
    <property type="term" value="P:mitochondrial respiratory chain complex I assembly"/>
    <property type="evidence" value="ECO:0007669"/>
    <property type="project" value="TreeGrafter"/>
</dbReference>